<dbReference type="AlphaFoldDB" id="W5Y7D9"/>
<sequence>MDDICEAAGISKRTFFNYVDSKETAVLGEPPRDFNEEQRGRFLSHRHANVVAALLDLTLDNVISGQFADPEQRAVLLRRRKRIRRSDPDLDHLGSSRLNGSYAVLTEMLQAYYQAFPEAKLAPELTDAEESAQLALVVIGAIRLGFSSWVDAKTESYEQLRPRCKASLHSITRLCRALPDKEENDD</sequence>
<evidence type="ECO:0000313" key="1">
    <source>
        <dbReference type="EMBL" id="AHI22398.1"/>
    </source>
</evidence>
<keyword evidence="2" id="KW-1185">Reference proteome</keyword>
<dbReference type="eggNOG" id="COG1309">
    <property type="taxonomic scope" value="Bacteria"/>
</dbReference>
<dbReference type="InterPro" id="IPR009057">
    <property type="entry name" value="Homeodomain-like_sf"/>
</dbReference>
<dbReference type="KEGG" id="cvt:B843_05045"/>
<dbReference type="STRING" id="1224164.B843_05045"/>
<accession>W5Y7D9</accession>
<name>W5Y7D9_9CORY</name>
<dbReference type="Gene3D" id="1.10.357.10">
    <property type="entry name" value="Tetracycline Repressor, domain 2"/>
    <property type="match status" value="1"/>
</dbReference>
<dbReference type="SUPFAM" id="SSF46689">
    <property type="entry name" value="Homeodomain-like"/>
    <property type="match status" value="1"/>
</dbReference>
<dbReference type="Proteomes" id="UP000019222">
    <property type="component" value="Chromosome"/>
</dbReference>
<dbReference type="PATRIC" id="fig|1224164.3.peg.1006"/>
<evidence type="ECO:0000313" key="2">
    <source>
        <dbReference type="Proteomes" id="UP000019222"/>
    </source>
</evidence>
<proteinExistence type="predicted"/>
<dbReference type="HOGENOM" id="CLU_069356_2_3_11"/>
<protein>
    <submittedName>
        <fullName evidence="1">TetR family transcriptional regulator</fullName>
    </submittedName>
</protein>
<organism evidence="1 2">
    <name type="scientific">Corynebacterium vitaeruminis DSM 20294</name>
    <dbReference type="NCBI Taxonomy" id="1224164"/>
    <lineage>
        <taxon>Bacteria</taxon>
        <taxon>Bacillati</taxon>
        <taxon>Actinomycetota</taxon>
        <taxon>Actinomycetes</taxon>
        <taxon>Mycobacteriales</taxon>
        <taxon>Corynebacteriaceae</taxon>
        <taxon>Corynebacterium</taxon>
    </lineage>
</organism>
<gene>
    <name evidence="1" type="ORF">B843_05045</name>
</gene>
<dbReference type="EMBL" id="CP004353">
    <property type="protein sequence ID" value="AHI22398.1"/>
    <property type="molecule type" value="Genomic_DNA"/>
</dbReference>
<reference evidence="1 2" key="1">
    <citation type="submission" date="2013-02" db="EMBL/GenBank/DDBJ databases">
        <title>The complete genome sequence of Corynebacterium vitaeruminis DSM 20294.</title>
        <authorList>
            <person name="Ruckert C."/>
            <person name="Albersmeier A."/>
            <person name="Kalinowski J."/>
        </authorList>
    </citation>
    <scope>NUCLEOTIDE SEQUENCE [LARGE SCALE GENOMIC DNA]</scope>
    <source>
        <strain evidence="2">ATCC 10234</strain>
    </source>
</reference>